<evidence type="ECO:0000313" key="3">
    <source>
        <dbReference type="EMBL" id="KZD89881.1"/>
    </source>
</evidence>
<dbReference type="AlphaFoldDB" id="A0A0C3I3B6"/>
<name>A0A0C3I3B6_BACIU</name>
<evidence type="ECO:0000313" key="2">
    <source>
        <dbReference type="EMBL" id="KZD89501.1"/>
    </source>
</evidence>
<dbReference type="Proteomes" id="UP000032247">
    <property type="component" value="Unassembled WGS sequence"/>
</dbReference>
<dbReference type="EMBL" id="LJZV01000021">
    <property type="protein sequence ID" value="KZD89881.1"/>
    <property type="molecule type" value="Genomic_DNA"/>
</dbReference>
<dbReference type="EMBL" id="LJZV01000024">
    <property type="protein sequence ID" value="KZD89501.1"/>
    <property type="molecule type" value="Genomic_DNA"/>
</dbReference>
<sequence length="44" mass="5178">MMKKEPERYIYDEQESQETTRLISEAYQSGYVDMPDQESSSPAE</sequence>
<dbReference type="PATRIC" id="fig|1423.134.peg.3854"/>
<evidence type="ECO:0000313" key="1">
    <source>
        <dbReference type="EMBL" id="KIU13360.1"/>
    </source>
</evidence>
<dbReference type="Proteomes" id="UP001229422">
    <property type="component" value="Chromosome"/>
</dbReference>
<dbReference type="STRING" id="483913.AN935_14740"/>
<accession>A0A0C3I3B6</accession>
<dbReference type="EMBL" id="JXBC01000001">
    <property type="protein sequence ID" value="KIU13360.1"/>
    <property type="molecule type" value="Genomic_DNA"/>
</dbReference>
<organism evidence="1 5">
    <name type="scientific">Bacillus subtilis</name>
    <dbReference type="NCBI Taxonomy" id="1423"/>
    <lineage>
        <taxon>Bacteria</taxon>
        <taxon>Bacillati</taxon>
        <taxon>Bacillota</taxon>
        <taxon>Bacilli</taxon>
        <taxon>Bacillales</taxon>
        <taxon>Bacillaceae</taxon>
        <taxon>Bacillus</taxon>
    </lineage>
</organism>
<dbReference type="RefSeq" id="WP_004399018.1">
    <property type="nucleotide sequence ID" value="NZ_AP024621.1"/>
</dbReference>
<reference evidence="2 6" key="2">
    <citation type="submission" date="2015-09" db="EMBL/GenBank/DDBJ databases">
        <title>Spore heat resistance.</title>
        <authorList>
            <person name="Boekhorst J."/>
            <person name="Berendsen E.M."/>
            <person name="Wells-Bennik M.H."/>
            <person name="Kuipers O.P."/>
        </authorList>
    </citation>
    <scope>NUCLEOTIDE SEQUENCE [LARGE SCALE GENOMIC DNA]</scope>
    <source>
        <strain evidence="2 6">B4122</strain>
    </source>
</reference>
<reference evidence="1 5" key="1">
    <citation type="submission" date="2014-12" db="EMBL/GenBank/DDBJ databases">
        <title>Comparative genome analysis of Bacillus coagulans HM-08, Clostridium butyricum HM-68, Bacillus subtilis HM-66 and Bacillus licheniformis BL-09.</title>
        <authorList>
            <person name="Zhang H."/>
        </authorList>
    </citation>
    <scope>NUCLEOTIDE SEQUENCE [LARGE SCALE GENOMIC DNA]</scope>
    <source>
        <strain evidence="1 5">HM-66</strain>
    </source>
</reference>
<dbReference type="EMBL" id="CP125292">
    <property type="protein sequence ID" value="WHM23794.1"/>
    <property type="molecule type" value="Genomic_DNA"/>
</dbReference>
<protein>
    <submittedName>
        <fullName evidence="1">Uncharacterized protein</fullName>
    </submittedName>
</protein>
<dbReference type="RefSeq" id="WP_009967976.1">
    <property type="nucleotide sequence ID" value="NZ_WVTC01000001.1"/>
</dbReference>
<gene>
    <name evidence="3" type="ORF">B4122_3621</name>
    <name evidence="2" type="ORF">B4122_3887</name>
    <name evidence="4" type="ORF">QL281_05625</name>
    <name evidence="1" type="ORF">SC09_Contig17orf00596</name>
</gene>
<evidence type="ECO:0000313" key="4">
    <source>
        <dbReference type="EMBL" id="WHM23794.1"/>
    </source>
</evidence>
<proteinExistence type="predicted"/>
<dbReference type="Proteomes" id="UP000076442">
    <property type="component" value="Unassembled WGS sequence"/>
</dbReference>
<evidence type="ECO:0000313" key="6">
    <source>
        <dbReference type="Proteomes" id="UP000076442"/>
    </source>
</evidence>
<reference evidence="4" key="3">
    <citation type="submission" date="2023-05" db="EMBL/GenBank/DDBJ databases">
        <title>Complete genome sequence of Bacillus subtilis SRCM117797 isolated from Soybean paste.</title>
        <authorList>
            <person name="Abraha H.B."/>
            <person name="Kim K.-P."/>
            <person name="Ryu M.-S."/>
            <person name="Jeong D.-Y."/>
        </authorList>
    </citation>
    <scope>NUCLEOTIDE SEQUENCE</scope>
    <source>
        <strain evidence="4">SRCM117797</strain>
    </source>
</reference>
<evidence type="ECO:0000313" key="5">
    <source>
        <dbReference type="Proteomes" id="UP000032247"/>
    </source>
</evidence>